<sequence>MNDIDAIIAELRVPGLPYALGSTAEEASWAANLSRSWSQQTDATVVDTLKNVEANWSVRQVNAAYLADRVMDVFLRTSGLHVSLVRRIARLRFYLACQLHSDGESAVSRLSPLRQWLDHLVVLRGWSDDQGRSSKRLLNRLDAMTPVIHQAINEGPASADAHFLAWLAAEDEQEQKAGRLRNRLLDTETGAARQRAAEMCSACRVSKVLSGRRLPREVIQLVEGPWQSLLRQTALVQGIDSDLWKQATRSLDWAIWALDPEMSAQDRNRLYQVAAELPERLASLWQAIFSEALPAELANGLQHCLIARMQGESSELVAIGQRSFDPVWLDRPRLPDAVRCNLGRWMVRGEGEAEQRRWLFAYLETTGEVLWLNSEGVKQGLDQADTVADELKAGTQRVLPEPLPFEAVLETTTTALMRVLDAQQKQRQAAALRARQEVATLREKRREAQLQAEAEALQQEEDTRRAQLAEQENERLMNEAEQAASAREREEHLAGLVTQVDGLHLGAWIEVTGEDVPKRLKLAVKMKATGKLVFVDRLGLNQRVMYRPELAEMIMTGGARILDKGAEFDDTLSRVVGRIRVGR</sequence>
<dbReference type="Proteomes" id="UP000298049">
    <property type="component" value="Chromosome"/>
</dbReference>
<dbReference type="EMBL" id="CP031093">
    <property type="protein sequence ID" value="QCF26194.1"/>
    <property type="molecule type" value="Genomic_DNA"/>
</dbReference>
<dbReference type="KEGG" id="hmi:soil367_09775"/>
<dbReference type="InterPro" id="IPR012434">
    <property type="entry name" value="DUF1631"/>
</dbReference>
<keyword evidence="3" id="KW-1185">Reference proteome</keyword>
<gene>
    <name evidence="2" type="ORF">soil367_09775</name>
</gene>
<organism evidence="2 3">
    <name type="scientific">Hydrocarboniclastica marina</name>
    <dbReference type="NCBI Taxonomy" id="2259620"/>
    <lineage>
        <taxon>Bacteria</taxon>
        <taxon>Pseudomonadati</taxon>
        <taxon>Pseudomonadota</taxon>
        <taxon>Gammaproteobacteria</taxon>
        <taxon>Alteromonadales</taxon>
        <taxon>Alteromonadaceae</taxon>
        <taxon>Hydrocarboniclastica</taxon>
    </lineage>
</organism>
<dbReference type="OrthoDB" id="6344120at2"/>
<dbReference type="Pfam" id="PF07793">
    <property type="entry name" value="DUF1631"/>
    <property type="match status" value="1"/>
</dbReference>
<dbReference type="AlphaFoldDB" id="A0A4P7XI61"/>
<keyword evidence="1" id="KW-0175">Coiled coil</keyword>
<feature type="coiled-coil region" evidence="1">
    <location>
        <begin position="431"/>
        <end position="493"/>
    </location>
</feature>
<proteinExistence type="predicted"/>
<evidence type="ECO:0000256" key="1">
    <source>
        <dbReference type="SAM" id="Coils"/>
    </source>
</evidence>
<evidence type="ECO:0000313" key="3">
    <source>
        <dbReference type="Proteomes" id="UP000298049"/>
    </source>
</evidence>
<evidence type="ECO:0000313" key="2">
    <source>
        <dbReference type="EMBL" id="QCF26194.1"/>
    </source>
</evidence>
<reference evidence="2 3" key="1">
    <citation type="submission" date="2018-07" db="EMBL/GenBank/DDBJ databases">
        <title>Marsedoiliclastica nanhaica gen. nov. sp. nov., a novel marine hydrocarbonoclastic bacterium isolated from an in-situ enriched hydrocarbon-degrading consortium in deep-sea sediment.</title>
        <authorList>
            <person name="Dong C."/>
            <person name="Ma T."/>
            <person name="Liu R."/>
            <person name="Shao Z."/>
        </authorList>
    </citation>
    <scope>NUCLEOTIDE SEQUENCE [LARGE SCALE GENOMIC DNA]</scope>
    <source>
        <strain evidence="3">soil36-7</strain>
    </source>
</reference>
<name>A0A4P7XI61_9ALTE</name>
<protein>
    <submittedName>
        <fullName evidence="2">DUF1631 family protein</fullName>
    </submittedName>
</protein>
<dbReference type="RefSeq" id="WP_136548915.1">
    <property type="nucleotide sequence ID" value="NZ_CP031093.1"/>
</dbReference>
<accession>A0A4P7XI61</accession>